<proteinExistence type="predicted"/>
<evidence type="ECO:0000313" key="2">
    <source>
        <dbReference type="Proteomes" id="UP000824214"/>
    </source>
</evidence>
<gene>
    <name evidence="1" type="ORF">H9942_00660</name>
</gene>
<organism evidence="1 2">
    <name type="scientific">Candidatus Acutalibacter ornithocaccae</name>
    <dbReference type="NCBI Taxonomy" id="2838416"/>
    <lineage>
        <taxon>Bacteria</taxon>
        <taxon>Bacillati</taxon>
        <taxon>Bacillota</taxon>
        <taxon>Clostridia</taxon>
        <taxon>Eubacteriales</taxon>
        <taxon>Acutalibacteraceae</taxon>
        <taxon>Acutalibacter</taxon>
    </lineage>
</organism>
<dbReference type="AlphaFoldDB" id="A0A9D2LXH9"/>
<sequence>MGKVTLLSHLKSCAEAAKNFANGLAGQITQAVTEALEEMESLKADKPARVAIEIPTTGWVDDGTGDYPHHYDISASGVTAADKVDIVVAPDSAIAALHCDFCPSTETLAGIIRIRAMSTPTSTISAEYWVTQGKEV</sequence>
<name>A0A9D2LXH9_9FIRM</name>
<comment type="caution">
    <text evidence="1">The sequence shown here is derived from an EMBL/GenBank/DDBJ whole genome shotgun (WGS) entry which is preliminary data.</text>
</comment>
<protein>
    <submittedName>
        <fullName evidence="1">Uncharacterized protein</fullName>
    </submittedName>
</protein>
<evidence type="ECO:0000313" key="1">
    <source>
        <dbReference type="EMBL" id="HJB36563.1"/>
    </source>
</evidence>
<reference evidence="1" key="2">
    <citation type="submission" date="2021-04" db="EMBL/GenBank/DDBJ databases">
        <authorList>
            <person name="Gilroy R."/>
        </authorList>
    </citation>
    <scope>NUCLEOTIDE SEQUENCE</scope>
    <source>
        <strain evidence="1">ChiBcolR8-3208</strain>
    </source>
</reference>
<dbReference type="Proteomes" id="UP000824214">
    <property type="component" value="Unassembled WGS sequence"/>
</dbReference>
<dbReference type="EMBL" id="DWXZ01000008">
    <property type="protein sequence ID" value="HJB36563.1"/>
    <property type="molecule type" value="Genomic_DNA"/>
</dbReference>
<accession>A0A9D2LXH9</accession>
<reference evidence="1" key="1">
    <citation type="journal article" date="2021" name="PeerJ">
        <title>Extensive microbial diversity within the chicken gut microbiome revealed by metagenomics and culture.</title>
        <authorList>
            <person name="Gilroy R."/>
            <person name="Ravi A."/>
            <person name="Getino M."/>
            <person name="Pursley I."/>
            <person name="Horton D.L."/>
            <person name="Alikhan N.F."/>
            <person name="Baker D."/>
            <person name="Gharbi K."/>
            <person name="Hall N."/>
            <person name="Watson M."/>
            <person name="Adriaenssens E.M."/>
            <person name="Foster-Nyarko E."/>
            <person name="Jarju S."/>
            <person name="Secka A."/>
            <person name="Antonio M."/>
            <person name="Oren A."/>
            <person name="Chaudhuri R.R."/>
            <person name="La Ragione R."/>
            <person name="Hildebrand F."/>
            <person name="Pallen M.J."/>
        </authorList>
    </citation>
    <scope>NUCLEOTIDE SEQUENCE</scope>
    <source>
        <strain evidence="1">ChiBcolR8-3208</strain>
    </source>
</reference>